<reference evidence="2" key="1">
    <citation type="submission" date="2025-08" db="UniProtKB">
        <authorList>
            <consortium name="Ensembl"/>
        </authorList>
    </citation>
    <scope>IDENTIFICATION</scope>
</reference>
<accession>A0A8C0HBX7</accession>
<feature type="region of interest" description="Disordered" evidence="1">
    <location>
        <begin position="46"/>
        <end position="84"/>
    </location>
</feature>
<keyword evidence="3" id="KW-1185">Reference proteome</keyword>
<dbReference type="AlphaFoldDB" id="A0A8C0HBX7"/>
<feature type="compositionally biased region" description="Polar residues" evidence="1">
    <location>
        <begin position="75"/>
        <end position="84"/>
    </location>
</feature>
<dbReference type="Proteomes" id="UP000694404">
    <property type="component" value="Unplaced"/>
</dbReference>
<organism evidence="2 3">
    <name type="scientific">Chelonoidis abingdonii</name>
    <name type="common">Abingdon island giant tortoise</name>
    <name type="synonym">Testudo abingdonii</name>
    <dbReference type="NCBI Taxonomy" id="106734"/>
    <lineage>
        <taxon>Eukaryota</taxon>
        <taxon>Metazoa</taxon>
        <taxon>Chordata</taxon>
        <taxon>Craniata</taxon>
        <taxon>Vertebrata</taxon>
        <taxon>Euteleostomi</taxon>
        <taxon>Archelosauria</taxon>
        <taxon>Testudinata</taxon>
        <taxon>Testudines</taxon>
        <taxon>Cryptodira</taxon>
        <taxon>Durocryptodira</taxon>
        <taxon>Testudinoidea</taxon>
        <taxon>Testudinidae</taxon>
        <taxon>Chelonoidis</taxon>
    </lineage>
</organism>
<dbReference type="Ensembl" id="ENSCABT00000023045.1">
    <property type="protein sequence ID" value="ENSCABP00000021032.1"/>
    <property type="gene ID" value="ENSCABG00000015503.1"/>
</dbReference>
<reference evidence="2" key="2">
    <citation type="submission" date="2025-09" db="UniProtKB">
        <authorList>
            <consortium name="Ensembl"/>
        </authorList>
    </citation>
    <scope>IDENTIFICATION</scope>
</reference>
<sequence length="84" mass="8928">MWPRVKVSWYGTVLCTSKNPHWSHPALIKMLLQQCFNIPVPFASPVGSPDGRVRTGRAADGGGGMGSDLKAEKSACTNTEGGRG</sequence>
<evidence type="ECO:0000256" key="1">
    <source>
        <dbReference type="SAM" id="MobiDB-lite"/>
    </source>
</evidence>
<protein>
    <submittedName>
        <fullName evidence="2">Uncharacterized protein</fullName>
    </submittedName>
</protein>
<name>A0A8C0HBX7_CHEAB</name>
<evidence type="ECO:0000313" key="3">
    <source>
        <dbReference type="Proteomes" id="UP000694404"/>
    </source>
</evidence>
<proteinExistence type="predicted"/>
<evidence type="ECO:0000313" key="2">
    <source>
        <dbReference type="Ensembl" id="ENSCABP00000021032.1"/>
    </source>
</evidence>